<evidence type="ECO:0000313" key="3">
    <source>
        <dbReference type="EMBL" id="WMV29784.1"/>
    </source>
</evidence>
<feature type="compositionally biased region" description="Basic residues" evidence="1">
    <location>
        <begin position="56"/>
        <end position="67"/>
    </location>
</feature>
<feature type="region of interest" description="Disordered" evidence="1">
    <location>
        <begin position="143"/>
        <end position="162"/>
    </location>
</feature>
<protein>
    <recommendedName>
        <fullName evidence="2">DUF4283 domain-containing protein</fullName>
    </recommendedName>
</protein>
<evidence type="ECO:0000313" key="4">
    <source>
        <dbReference type="Proteomes" id="UP001234989"/>
    </source>
</evidence>
<dbReference type="Pfam" id="PF14111">
    <property type="entry name" value="DUF4283"/>
    <property type="match status" value="1"/>
</dbReference>
<dbReference type="PANTHER" id="PTHR33233:SF17">
    <property type="entry name" value="DUF4283 DOMAIN-CONTAINING PROTEIN"/>
    <property type="match status" value="1"/>
</dbReference>
<feature type="domain" description="DUF4283" evidence="2">
    <location>
        <begin position="205"/>
        <end position="271"/>
    </location>
</feature>
<evidence type="ECO:0000259" key="2">
    <source>
        <dbReference type="Pfam" id="PF14111"/>
    </source>
</evidence>
<organism evidence="3 4">
    <name type="scientific">Solanum verrucosum</name>
    <dbReference type="NCBI Taxonomy" id="315347"/>
    <lineage>
        <taxon>Eukaryota</taxon>
        <taxon>Viridiplantae</taxon>
        <taxon>Streptophyta</taxon>
        <taxon>Embryophyta</taxon>
        <taxon>Tracheophyta</taxon>
        <taxon>Spermatophyta</taxon>
        <taxon>Magnoliopsida</taxon>
        <taxon>eudicotyledons</taxon>
        <taxon>Gunneridae</taxon>
        <taxon>Pentapetalae</taxon>
        <taxon>asterids</taxon>
        <taxon>lamiids</taxon>
        <taxon>Solanales</taxon>
        <taxon>Solanaceae</taxon>
        <taxon>Solanoideae</taxon>
        <taxon>Solaneae</taxon>
        <taxon>Solanum</taxon>
    </lineage>
</organism>
<dbReference type="InterPro" id="IPR025558">
    <property type="entry name" value="DUF4283"/>
</dbReference>
<dbReference type="Proteomes" id="UP001234989">
    <property type="component" value="Chromosome 5"/>
</dbReference>
<name>A0AAF0TRY4_SOLVR</name>
<feature type="region of interest" description="Disordered" evidence="1">
    <location>
        <begin position="30"/>
        <end position="98"/>
    </location>
</feature>
<evidence type="ECO:0000256" key="1">
    <source>
        <dbReference type="SAM" id="MobiDB-lite"/>
    </source>
</evidence>
<dbReference type="AlphaFoldDB" id="A0AAF0TRY4"/>
<dbReference type="PANTHER" id="PTHR33233">
    <property type="entry name" value="ENDONUCLEASE/EXONUCLEASE/PHOSPHATASE"/>
    <property type="match status" value="1"/>
</dbReference>
<gene>
    <name evidence="3" type="ORF">MTR67_023169</name>
</gene>
<sequence>MTHLKTLSSLSIVNFKFVNCPQRTIVNVCRGGSNGEGKRKRTGTSTENTMNDNRKLSRSSRGRKREKSARTIQNPSMNEGGTNEKGTTSRSKVAWRLNLNTPPTNIDLRENSDLENFEDGKGVDSNVTVNVDVEDGLIHIADTEGSTGGQSTGNEQNKEHNEPWTNMFRNNRATNNGMNLSSFPRQIVDGQTMVQREEKEVQVEEDKWKCALIAYVIGECPGYKTMSRYITMKCTAVTKPDVYLHEEGYYIVKFQNLSDMNEILYTGPYTIIAPRFLQNGFWCTT</sequence>
<feature type="compositionally biased region" description="Polar residues" evidence="1">
    <location>
        <begin position="71"/>
        <end position="91"/>
    </location>
</feature>
<proteinExistence type="predicted"/>
<reference evidence="3" key="1">
    <citation type="submission" date="2023-08" db="EMBL/GenBank/DDBJ databases">
        <title>A de novo genome assembly of Solanum verrucosum Schlechtendal, a Mexican diploid species geographically isolated from the other diploid A-genome species in potato relatives.</title>
        <authorList>
            <person name="Hosaka K."/>
        </authorList>
    </citation>
    <scope>NUCLEOTIDE SEQUENCE</scope>
    <source>
        <tissue evidence="3">Young leaves</tissue>
    </source>
</reference>
<keyword evidence="4" id="KW-1185">Reference proteome</keyword>
<accession>A0AAF0TRY4</accession>
<dbReference type="EMBL" id="CP133616">
    <property type="protein sequence ID" value="WMV29784.1"/>
    <property type="molecule type" value="Genomic_DNA"/>
</dbReference>